<dbReference type="EMBL" id="KN837141">
    <property type="protein sequence ID" value="KIJ40824.1"/>
    <property type="molecule type" value="Genomic_DNA"/>
</dbReference>
<keyword evidence="5 10" id="KW-0812">Transmembrane</keyword>
<dbReference type="GO" id="GO:0000329">
    <property type="term" value="C:fungal-type vacuole membrane"/>
    <property type="evidence" value="ECO:0007669"/>
    <property type="project" value="TreeGrafter"/>
</dbReference>
<dbReference type="InterPro" id="IPR001248">
    <property type="entry name" value="Pur-cyt_permease"/>
</dbReference>
<protein>
    <recommendedName>
        <fullName evidence="13">Purine-cytosine permease</fullName>
    </recommendedName>
</protein>
<dbReference type="Gene3D" id="1.10.4160.10">
    <property type="entry name" value="Hydantoin permease"/>
    <property type="match status" value="1"/>
</dbReference>
<dbReference type="HOGENOM" id="CLU_026016_2_1_1"/>
<organism evidence="11 12">
    <name type="scientific">Sphaerobolus stellatus (strain SS14)</name>
    <dbReference type="NCBI Taxonomy" id="990650"/>
    <lineage>
        <taxon>Eukaryota</taxon>
        <taxon>Fungi</taxon>
        <taxon>Dikarya</taxon>
        <taxon>Basidiomycota</taxon>
        <taxon>Agaricomycotina</taxon>
        <taxon>Agaricomycetes</taxon>
        <taxon>Phallomycetidae</taxon>
        <taxon>Geastrales</taxon>
        <taxon>Sphaerobolaceae</taxon>
        <taxon>Sphaerobolus</taxon>
    </lineage>
</organism>
<feature type="transmembrane region" description="Helical" evidence="10">
    <location>
        <begin position="111"/>
        <end position="135"/>
    </location>
</feature>
<evidence type="ECO:0000256" key="4">
    <source>
        <dbReference type="ARBA" id="ARBA00022553"/>
    </source>
</evidence>
<proteinExistence type="inferred from homology"/>
<dbReference type="Pfam" id="PF02133">
    <property type="entry name" value="Transp_cyt_pur"/>
    <property type="match status" value="1"/>
</dbReference>
<keyword evidence="7 8" id="KW-0472">Membrane</keyword>
<keyword evidence="12" id="KW-1185">Reference proteome</keyword>
<feature type="transmembrane region" description="Helical" evidence="10">
    <location>
        <begin position="409"/>
        <end position="431"/>
    </location>
</feature>
<evidence type="ECO:0000256" key="1">
    <source>
        <dbReference type="ARBA" id="ARBA00004141"/>
    </source>
</evidence>
<evidence type="ECO:0000256" key="3">
    <source>
        <dbReference type="ARBA" id="ARBA00022448"/>
    </source>
</evidence>
<evidence type="ECO:0000256" key="7">
    <source>
        <dbReference type="ARBA" id="ARBA00023136"/>
    </source>
</evidence>
<dbReference type="GO" id="GO:0005886">
    <property type="term" value="C:plasma membrane"/>
    <property type="evidence" value="ECO:0007669"/>
    <property type="project" value="TreeGrafter"/>
</dbReference>
<evidence type="ECO:0000256" key="8">
    <source>
        <dbReference type="PIRNR" id="PIRNR002744"/>
    </source>
</evidence>
<evidence type="ECO:0008006" key="13">
    <source>
        <dbReference type="Google" id="ProtNLM"/>
    </source>
</evidence>
<keyword evidence="3 8" id="KW-0813">Transport</keyword>
<feature type="transmembrane region" description="Helical" evidence="10">
    <location>
        <begin position="493"/>
        <end position="512"/>
    </location>
</feature>
<name>A0A0C9V193_SPHS4</name>
<keyword evidence="4" id="KW-0597">Phosphoprotein</keyword>
<dbReference type="OrthoDB" id="2116389at2759"/>
<evidence type="ECO:0000313" key="11">
    <source>
        <dbReference type="EMBL" id="KIJ40824.1"/>
    </source>
</evidence>
<sequence>MSDAYVEKQEHGHEKELRTSEVDVESGDAHADLAAEDENQIRRRFERYGLGWMFAAGVEARGIERVPENERESKHSIGLLLLWFSVNIVLTTIPLGMLGQQIFTLTFAHTVASMLGFLIIGCFCVAFIATLGPRFGMRTMVITRYSFGYWGGAIIALLNVLTQLGFAVIAVILAGQVLHNINTKMPLVVGVIIIGVISVLICFIGYDFLHHYERYAWIVTITIFLMIWGIGGHAGFNLSLQKPLEDPAGHLRAADVLSFGGIMFASSSGWAPVAADFNCRLPANTSKVKIFWLTFFGVLLPVFFVGILGAALVTVPKYAAAYESGDAAGVLQKVFEPWGGGGDFILVLMALSVVGNNIPNTYSAGLSMQSLIPPFRKVPRAFFTVLAFVIYTIAGVVGREHFSAVLTNFLSILGYWVAFWIVIVFEEHIFFRRKGGMLRGYDYRVYDTPSELPVGLAAIFASCCAVAGIVIGMAQVWYVGPVAAKLGPFGGDLGFEFAAAFAAVIFPPLRYLEIKKWGR</sequence>
<feature type="transmembrane region" description="Helical" evidence="10">
    <location>
        <begin position="452"/>
        <end position="473"/>
    </location>
</feature>
<evidence type="ECO:0000256" key="5">
    <source>
        <dbReference type="ARBA" id="ARBA00022692"/>
    </source>
</evidence>
<dbReference type="InterPro" id="IPR026030">
    <property type="entry name" value="Pur-cyt_permease_Fcy2/21/22"/>
</dbReference>
<dbReference type="GO" id="GO:0015851">
    <property type="term" value="P:nucleobase transport"/>
    <property type="evidence" value="ECO:0007669"/>
    <property type="project" value="UniProtKB-ARBA"/>
</dbReference>
<evidence type="ECO:0000256" key="10">
    <source>
        <dbReference type="SAM" id="Phobius"/>
    </source>
</evidence>
<evidence type="ECO:0000256" key="9">
    <source>
        <dbReference type="SAM" id="MobiDB-lite"/>
    </source>
</evidence>
<accession>A0A0C9V193</accession>
<feature type="region of interest" description="Disordered" evidence="9">
    <location>
        <begin position="1"/>
        <end position="26"/>
    </location>
</feature>
<comment type="similarity">
    <text evidence="2 8">Belongs to the purine-cytosine permease (2.A.39) family.</text>
</comment>
<dbReference type="Proteomes" id="UP000054279">
    <property type="component" value="Unassembled WGS sequence"/>
</dbReference>
<feature type="transmembrane region" description="Helical" evidence="10">
    <location>
        <begin position="290"/>
        <end position="313"/>
    </location>
</feature>
<comment type="subcellular location">
    <subcellularLocation>
        <location evidence="1">Membrane</location>
        <topology evidence="1">Multi-pass membrane protein</topology>
    </subcellularLocation>
</comment>
<dbReference type="PANTHER" id="PTHR31806">
    <property type="entry name" value="PURINE-CYTOSINE PERMEASE FCY2-RELATED"/>
    <property type="match status" value="1"/>
</dbReference>
<keyword evidence="6 10" id="KW-1133">Transmembrane helix</keyword>
<feature type="transmembrane region" description="Helical" evidence="10">
    <location>
        <begin position="256"/>
        <end position="278"/>
    </location>
</feature>
<evidence type="ECO:0000256" key="6">
    <source>
        <dbReference type="ARBA" id="ARBA00022989"/>
    </source>
</evidence>
<dbReference type="PANTHER" id="PTHR31806:SF1">
    <property type="entry name" value="PURINE-CYTOSINE PERMEASE FCY2-RELATED"/>
    <property type="match status" value="1"/>
</dbReference>
<feature type="transmembrane region" description="Helical" evidence="10">
    <location>
        <begin position="338"/>
        <end position="358"/>
    </location>
</feature>
<gene>
    <name evidence="11" type="ORF">M422DRAFT_32110</name>
</gene>
<dbReference type="AlphaFoldDB" id="A0A0C9V193"/>
<feature type="transmembrane region" description="Helical" evidence="10">
    <location>
        <begin position="216"/>
        <end position="236"/>
    </location>
</feature>
<evidence type="ECO:0000256" key="2">
    <source>
        <dbReference type="ARBA" id="ARBA00008974"/>
    </source>
</evidence>
<dbReference type="GO" id="GO:0022857">
    <property type="term" value="F:transmembrane transporter activity"/>
    <property type="evidence" value="ECO:0007669"/>
    <property type="project" value="InterPro"/>
</dbReference>
<dbReference type="PIRSF" id="PIRSF002744">
    <property type="entry name" value="Pur-cyt_permease"/>
    <property type="match status" value="1"/>
</dbReference>
<evidence type="ECO:0000313" key="12">
    <source>
        <dbReference type="Proteomes" id="UP000054279"/>
    </source>
</evidence>
<dbReference type="FunFam" id="1.10.4160.10:FF:000002">
    <property type="entry name" value="Purine-cytosine permease fcyB"/>
    <property type="match status" value="1"/>
</dbReference>
<feature type="transmembrane region" description="Helical" evidence="10">
    <location>
        <begin position="378"/>
        <end position="397"/>
    </location>
</feature>
<feature type="transmembrane region" description="Helical" evidence="10">
    <location>
        <begin position="77"/>
        <end position="99"/>
    </location>
</feature>
<feature type="transmembrane region" description="Helical" evidence="10">
    <location>
        <begin position="147"/>
        <end position="175"/>
    </location>
</feature>
<feature type="transmembrane region" description="Helical" evidence="10">
    <location>
        <begin position="187"/>
        <end position="209"/>
    </location>
</feature>
<reference evidence="11 12" key="1">
    <citation type="submission" date="2014-06" db="EMBL/GenBank/DDBJ databases">
        <title>Evolutionary Origins and Diversification of the Mycorrhizal Mutualists.</title>
        <authorList>
            <consortium name="DOE Joint Genome Institute"/>
            <consortium name="Mycorrhizal Genomics Consortium"/>
            <person name="Kohler A."/>
            <person name="Kuo A."/>
            <person name="Nagy L.G."/>
            <person name="Floudas D."/>
            <person name="Copeland A."/>
            <person name="Barry K.W."/>
            <person name="Cichocki N."/>
            <person name="Veneault-Fourrey C."/>
            <person name="LaButti K."/>
            <person name="Lindquist E.A."/>
            <person name="Lipzen A."/>
            <person name="Lundell T."/>
            <person name="Morin E."/>
            <person name="Murat C."/>
            <person name="Riley R."/>
            <person name="Ohm R."/>
            <person name="Sun H."/>
            <person name="Tunlid A."/>
            <person name="Henrissat B."/>
            <person name="Grigoriev I.V."/>
            <person name="Hibbett D.S."/>
            <person name="Martin F."/>
        </authorList>
    </citation>
    <scope>NUCLEOTIDE SEQUENCE [LARGE SCALE GENOMIC DNA]</scope>
    <source>
        <strain evidence="11 12">SS14</strain>
    </source>
</reference>